<evidence type="ECO:0000256" key="2">
    <source>
        <dbReference type="ARBA" id="ARBA00023002"/>
    </source>
</evidence>
<dbReference type="InterPro" id="IPR016161">
    <property type="entry name" value="Ald_DH/histidinol_DH"/>
</dbReference>
<evidence type="ECO:0000313" key="6">
    <source>
        <dbReference type="EMBL" id="VVD74820.1"/>
    </source>
</evidence>
<evidence type="ECO:0000256" key="3">
    <source>
        <dbReference type="PROSITE-ProRule" id="PRU10007"/>
    </source>
</evidence>
<reference evidence="6 7" key="1">
    <citation type="submission" date="2019-08" db="EMBL/GenBank/DDBJ databases">
        <authorList>
            <person name="Peeters C."/>
        </authorList>
    </citation>
    <scope>NUCLEOTIDE SEQUENCE [LARGE SCALE GENOMIC DNA]</scope>
    <source>
        <strain evidence="6 7">LMG 30175</strain>
    </source>
</reference>
<dbReference type="CDD" id="cd07138">
    <property type="entry name" value="ALDH_CddD_SSP0762"/>
    <property type="match status" value="1"/>
</dbReference>
<evidence type="ECO:0000259" key="5">
    <source>
        <dbReference type="Pfam" id="PF00171"/>
    </source>
</evidence>
<organism evidence="6 7">
    <name type="scientific">Pandoraea terrae</name>
    <dbReference type="NCBI Taxonomy" id="1537710"/>
    <lineage>
        <taxon>Bacteria</taxon>
        <taxon>Pseudomonadati</taxon>
        <taxon>Pseudomonadota</taxon>
        <taxon>Betaproteobacteria</taxon>
        <taxon>Burkholderiales</taxon>
        <taxon>Burkholderiaceae</taxon>
        <taxon>Pandoraea</taxon>
    </lineage>
</organism>
<name>A0A5E4SGL4_9BURK</name>
<dbReference type="GO" id="GO:0016620">
    <property type="term" value="F:oxidoreductase activity, acting on the aldehyde or oxo group of donors, NAD or NADP as acceptor"/>
    <property type="evidence" value="ECO:0007669"/>
    <property type="project" value="InterPro"/>
</dbReference>
<accession>A0A5E4SGL4</accession>
<dbReference type="FunFam" id="3.40.309.10:FF:000012">
    <property type="entry name" value="Betaine aldehyde dehydrogenase"/>
    <property type="match status" value="1"/>
</dbReference>
<dbReference type="Pfam" id="PF00171">
    <property type="entry name" value="Aldedh"/>
    <property type="match status" value="1"/>
</dbReference>
<dbReference type="InterPro" id="IPR016163">
    <property type="entry name" value="Ald_DH_C"/>
</dbReference>
<feature type="active site" evidence="3">
    <location>
        <position position="245"/>
    </location>
</feature>
<feature type="domain" description="Aldehyde dehydrogenase" evidence="5">
    <location>
        <begin position="13"/>
        <end position="469"/>
    </location>
</feature>
<dbReference type="FunFam" id="3.40.605.10:FF:000007">
    <property type="entry name" value="NAD/NADP-dependent betaine aldehyde dehydrogenase"/>
    <property type="match status" value="1"/>
</dbReference>
<evidence type="ECO:0000256" key="4">
    <source>
        <dbReference type="RuleBase" id="RU003345"/>
    </source>
</evidence>
<keyword evidence="2 4" id="KW-0560">Oxidoreductase</keyword>
<dbReference type="InterPro" id="IPR015590">
    <property type="entry name" value="Aldehyde_DH_dom"/>
</dbReference>
<dbReference type="OrthoDB" id="6187633at2"/>
<protein>
    <submittedName>
        <fullName evidence="6">Aldehyde dehydrogenase</fullName>
    </submittedName>
</protein>
<dbReference type="SUPFAM" id="SSF53720">
    <property type="entry name" value="ALDH-like"/>
    <property type="match status" value="1"/>
</dbReference>
<dbReference type="PANTHER" id="PTHR42804">
    <property type="entry name" value="ALDEHYDE DEHYDROGENASE"/>
    <property type="match status" value="1"/>
</dbReference>
<dbReference type="InterPro" id="IPR016162">
    <property type="entry name" value="Ald_DH_N"/>
</dbReference>
<dbReference type="AlphaFoldDB" id="A0A5E4SGL4"/>
<comment type="similarity">
    <text evidence="1 4">Belongs to the aldehyde dehydrogenase family.</text>
</comment>
<dbReference type="InterPro" id="IPR029510">
    <property type="entry name" value="Ald_DH_CS_GLU"/>
</dbReference>
<dbReference type="EMBL" id="CABPRZ010000002">
    <property type="protein sequence ID" value="VVD74820.1"/>
    <property type="molecule type" value="Genomic_DNA"/>
</dbReference>
<dbReference type="RefSeq" id="WP_150695702.1">
    <property type="nucleotide sequence ID" value="NZ_CABPRZ010000002.1"/>
</dbReference>
<dbReference type="Gene3D" id="3.40.605.10">
    <property type="entry name" value="Aldehyde Dehydrogenase, Chain A, domain 1"/>
    <property type="match status" value="1"/>
</dbReference>
<proteinExistence type="inferred from homology"/>
<dbReference type="FunFam" id="3.40.605.10:FF:000026">
    <property type="entry name" value="Aldehyde dehydrogenase, putative"/>
    <property type="match status" value="1"/>
</dbReference>
<dbReference type="Gene3D" id="3.40.309.10">
    <property type="entry name" value="Aldehyde Dehydrogenase, Chain A, domain 2"/>
    <property type="match status" value="1"/>
</dbReference>
<keyword evidence="7" id="KW-1185">Reference proteome</keyword>
<evidence type="ECO:0000313" key="7">
    <source>
        <dbReference type="Proteomes" id="UP000414233"/>
    </source>
</evidence>
<dbReference type="Proteomes" id="UP000414233">
    <property type="component" value="Unassembled WGS sequence"/>
</dbReference>
<sequence length="476" mass="50368">MTAYDRFYINGQWVAPSCRDTLEVFHSADETLMGTIPAGTAADTEAAIAAAAAARDAWAATPPADRAGYLRRVAAGLKARTDELAQLITGETGMPIKLARAIQVGGPVYHWGKYAELAESFTFEERVGNSVVVREPVGVVGAITPWNYPLNQITLKVAPALAAGCTVVLKPSEVAPFNAFVLAEVIDAAGLPAGVFNLVTGLGPVVGEVLARHPDVDMVSFTGSTRAGKRVSEVASATVKRVALELGGKSASVILDDADLSAAVKGTLNACYLNSGQTCSAHTRMLVPAARYEEAKALAKQFAERFTLGDPREEGTRLGPLASAAQRERVTSYIRRGLAEGAELVSGGPDIPAGRETGFFVQPTVLGKVKPDATVAQEEIFGPVLSIITYDNEDDAVRIANDSIYGLGGGVWSGDEARAVRVARRIRTGQVDINGGEFNVQAPFGGFKQSGHGRENGVYGLEEFLEYKSLQFRSPK</sequence>
<gene>
    <name evidence="6" type="ORF">PTE30175_00762</name>
</gene>
<evidence type="ECO:0000256" key="1">
    <source>
        <dbReference type="ARBA" id="ARBA00009986"/>
    </source>
</evidence>
<dbReference type="PROSITE" id="PS00687">
    <property type="entry name" value="ALDEHYDE_DEHYDR_GLU"/>
    <property type="match status" value="1"/>
</dbReference>
<dbReference type="PANTHER" id="PTHR42804:SF1">
    <property type="entry name" value="ALDEHYDE DEHYDROGENASE-RELATED"/>
    <property type="match status" value="1"/>
</dbReference>